<name>A0AAE0SHZ7_9BIVA</name>
<dbReference type="PANTHER" id="PTHR47106:SF1">
    <property type="entry name" value="COILED-COIL-HELIX-COILED-COIL-HELIX DOMAIN-CONTAINING PROTEIN 5"/>
    <property type="match status" value="1"/>
</dbReference>
<dbReference type="PANTHER" id="PTHR47106">
    <property type="entry name" value="COILED-COIL-HELIX-COILED-COIL-HELIX DOMAIN-CONTAINING PROTEIN 5"/>
    <property type="match status" value="1"/>
</dbReference>
<gene>
    <name evidence="2" type="ORF">CHS0354_032677</name>
</gene>
<accession>A0AAE0SHZ7</accession>
<evidence type="ECO:0000313" key="3">
    <source>
        <dbReference type="Proteomes" id="UP001195483"/>
    </source>
</evidence>
<dbReference type="Gene3D" id="1.10.287.2900">
    <property type="match status" value="1"/>
</dbReference>
<dbReference type="Proteomes" id="UP001195483">
    <property type="component" value="Unassembled WGS sequence"/>
</dbReference>
<sequence>MTAYVFGVSRSTSLWTDATLKLIQKECTRYVDNFAKCVENYPDTWSFLCEKQSMKLAKCSEDKSPIIVRAKMECAVEYEKFNTCMDRNFSKTELCRPEYQIFSDCVSAVQQKLKDNDAT</sequence>
<dbReference type="InterPro" id="IPR052848">
    <property type="entry name" value="CHCH_domain-containing_protein"/>
</dbReference>
<protein>
    <recommendedName>
        <fullName evidence="1">IMS import disulfide relay-system CHCH-CHCH-like Cx9C domain-containing protein</fullName>
    </recommendedName>
</protein>
<dbReference type="EMBL" id="JAEAOA010001926">
    <property type="protein sequence ID" value="KAK3592287.1"/>
    <property type="molecule type" value="Genomic_DNA"/>
</dbReference>
<dbReference type="PROSITE" id="PS51808">
    <property type="entry name" value="CHCH"/>
    <property type="match status" value="1"/>
</dbReference>
<reference evidence="2" key="1">
    <citation type="journal article" date="2021" name="Genome Biol. Evol.">
        <title>A High-Quality Reference Genome for a Parasitic Bivalve with Doubly Uniparental Inheritance (Bivalvia: Unionida).</title>
        <authorList>
            <person name="Smith C.H."/>
        </authorList>
    </citation>
    <scope>NUCLEOTIDE SEQUENCE</scope>
    <source>
        <strain evidence="2">CHS0354</strain>
    </source>
</reference>
<evidence type="ECO:0000313" key="2">
    <source>
        <dbReference type="EMBL" id="KAK3592287.1"/>
    </source>
</evidence>
<dbReference type="Pfam" id="PF16860">
    <property type="entry name" value="CX9C"/>
    <property type="match status" value="1"/>
</dbReference>
<comment type="caution">
    <text evidence="2">The sequence shown here is derived from an EMBL/GenBank/DDBJ whole genome shotgun (WGS) entry which is preliminary data.</text>
</comment>
<dbReference type="GO" id="GO:0005758">
    <property type="term" value="C:mitochondrial intermembrane space"/>
    <property type="evidence" value="ECO:0007669"/>
    <property type="project" value="TreeGrafter"/>
</dbReference>
<organism evidence="2 3">
    <name type="scientific">Potamilus streckersoni</name>
    <dbReference type="NCBI Taxonomy" id="2493646"/>
    <lineage>
        <taxon>Eukaryota</taxon>
        <taxon>Metazoa</taxon>
        <taxon>Spiralia</taxon>
        <taxon>Lophotrochozoa</taxon>
        <taxon>Mollusca</taxon>
        <taxon>Bivalvia</taxon>
        <taxon>Autobranchia</taxon>
        <taxon>Heteroconchia</taxon>
        <taxon>Palaeoheterodonta</taxon>
        <taxon>Unionida</taxon>
        <taxon>Unionoidea</taxon>
        <taxon>Unionidae</taxon>
        <taxon>Ambleminae</taxon>
        <taxon>Lampsilini</taxon>
        <taxon>Potamilus</taxon>
    </lineage>
</organism>
<reference evidence="2" key="2">
    <citation type="journal article" date="2021" name="Genome Biol. Evol.">
        <title>Developing a high-quality reference genome for a parasitic bivalve with doubly uniparental inheritance (Bivalvia: Unionida).</title>
        <authorList>
            <person name="Smith C.H."/>
        </authorList>
    </citation>
    <scope>NUCLEOTIDE SEQUENCE</scope>
    <source>
        <strain evidence="2">CHS0354</strain>
        <tissue evidence="2">Mantle</tissue>
    </source>
</reference>
<keyword evidence="3" id="KW-1185">Reference proteome</keyword>
<proteinExistence type="predicted"/>
<dbReference type="AlphaFoldDB" id="A0AAE0SHZ7"/>
<dbReference type="GO" id="GO:0045333">
    <property type="term" value="P:cellular respiration"/>
    <property type="evidence" value="ECO:0007669"/>
    <property type="project" value="TreeGrafter"/>
</dbReference>
<evidence type="ECO:0000259" key="1">
    <source>
        <dbReference type="Pfam" id="PF16860"/>
    </source>
</evidence>
<dbReference type="InterPro" id="IPR031731">
    <property type="entry name" value="CX9C"/>
</dbReference>
<feature type="domain" description="IMS import disulfide relay-system CHCH-CHCH-like Cx9C" evidence="1">
    <location>
        <begin position="20"/>
        <end position="62"/>
    </location>
</feature>
<reference evidence="2" key="3">
    <citation type="submission" date="2023-05" db="EMBL/GenBank/DDBJ databases">
        <authorList>
            <person name="Smith C.H."/>
        </authorList>
    </citation>
    <scope>NUCLEOTIDE SEQUENCE</scope>
    <source>
        <strain evidence="2">CHS0354</strain>
        <tissue evidence="2">Mantle</tissue>
    </source>
</reference>